<evidence type="ECO:0000313" key="7">
    <source>
        <dbReference type="Proteomes" id="UP000886595"/>
    </source>
</evidence>
<evidence type="ECO:0000259" key="5">
    <source>
        <dbReference type="Pfam" id="PF09331"/>
    </source>
</evidence>
<dbReference type="GO" id="GO:0006508">
    <property type="term" value="P:proteolysis"/>
    <property type="evidence" value="ECO:0007669"/>
    <property type="project" value="UniProtKB-KW"/>
</dbReference>
<dbReference type="Proteomes" id="UP000886595">
    <property type="component" value="Unassembled WGS sequence"/>
</dbReference>
<dbReference type="PANTHER" id="PTHR48449:SF2">
    <property type="entry name" value="UBIQUITIN-LIKE PROTEASE FAMILY PROFILE DOMAIN-CONTAINING PROTEIN"/>
    <property type="match status" value="1"/>
</dbReference>
<proteinExistence type="predicted"/>
<organism evidence="6 7">
    <name type="scientific">Brassica carinata</name>
    <name type="common">Ethiopian mustard</name>
    <name type="synonym">Abyssinian cabbage</name>
    <dbReference type="NCBI Taxonomy" id="52824"/>
    <lineage>
        <taxon>Eukaryota</taxon>
        <taxon>Viridiplantae</taxon>
        <taxon>Streptophyta</taxon>
        <taxon>Embryophyta</taxon>
        <taxon>Tracheophyta</taxon>
        <taxon>Spermatophyta</taxon>
        <taxon>Magnoliopsida</taxon>
        <taxon>eudicotyledons</taxon>
        <taxon>Gunneridae</taxon>
        <taxon>Pentapetalae</taxon>
        <taxon>rosids</taxon>
        <taxon>malvids</taxon>
        <taxon>Brassicales</taxon>
        <taxon>Brassicaceae</taxon>
        <taxon>Brassiceae</taxon>
        <taxon>Brassica</taxon>
    </lineage>
</organism>
<dbReference type="EMBL" id="JAAMPC010000005">
    <property type="protein sequence ID" value="KAG2313529.1"/>
    <property type="molecule type" value="Genomic_DNA"/>
</dbReference>
<keyword evidence="1" id="KW-0645">Protease</keyword>
<feature type="domain" description="DUF1985" evidence="5">
    <location>
        <begin position="1"/>
        <end position="65"/>
    </location>
</feature>
<evidence type="ECO:0000313" key="6">
    <source>
        <dbReference type="EMBL" id="KAG2313529.1"/>
    </source>
</evidence>
<dbReference type="Pfam" id="PF02902">
    <property type="entry name" value="Peptidase_C48"/>
    <property type="match status" value="1"/>
</dbReference>
<dbReference type="Pfam" id="PF09331">
    <property type="entry name" value="DUF1985"/>
    <property type="match status" value="1"/>
</dbReference>
<feature type="region of interest" description="Disordered" evidence="3">
    <location>
        <begin position="209"/>
        <end position="229"/>
    </location>
</feature>
<comment type="caution">
    <text evidence="6">The sequence shown here is derived from an EMBL/GenBank/DDBJ whole genome shotgun (WGS) entry which is preliminary data.</text>
</comment>
<keyword evidence="7" id="KW-1185">Reference proteome</keyword>
<feature type="domain" description="Ubiquitin-like protease family profile" evidence="4">
    <location>
        <begin position="568"/>
        <end position="742"/>
    </location>
</feature>
<sequence length="775" mass="86174">MLRRKTVTDKELRIKLACLAILSSVLLATNLKMKMIKEYAEALVDLEEFFSYPWGRLAFEMLMGSIKQRDEVSLSQNTIAVKGFALALQLVMVEAVPALTEVVLETCSSSESDSCEEDEDFVHKKTKKHTLSPGHAREVDKKSNVLVRSIIPEDPDRPIVAANLQWKDEVMNVKVDNLVKLIMQSHCFTTELFKGGATKLDVERMREIAKAGGKKKRKTKPQTNTEPDEDNRIAAIVLKMLKTEFQRVDAQVAQAVSKAEQTAAKQESFESSITASIQNLLNNFKEEVIQSVMTIHNTGKHTNEPPPSNFDTPNKAQDDGGNGHSARDMNDVIIDNVMRNLSQYSTPQRNASDCPGSDGRTVHTSSRLPFVLHNEDPALDDATLSATSHTKETTKEAAPPGKMVHHSLSRPLLYQTEDPHLDRACLSSTSHTFLAEKTMVPSFSLGLTQELNPPSPPVGCDDMFDIPADHGDEEVSDGPSDPVLCRKSKRTKIVPAGLVKDYQCGAAILTRARDAQPPFSAYSDHAMVMSKFSKLVDKITNPFVINVSGLAVTSKDITGIIELTRSMPARVIDILVRFVRTTCNKEQHSSGVRIAEFLDTRYVALLCKHSPKFDRSKSPDAYAFPKGLVEHLGKDDPSKTYPTHYYFPFNLGNKQWVAVCFDFATWKLTVLDCNIALHSDSDIAKQMRPFTDMFPSLLKRTGRLSKARDGQGVVIDRPKIVAQNPNPAHSGLTSILLMQTHAIFGLDSCRCITPNFLAEEARRVVVMLYELHEKL</sequence>
<evidence type="ECO:0000256" key="1">
    <source>
        <dbReference type="ARBA" id="ARBA00022670"/>
    </source>
</evidence>
<accession>A0A8X7VL79</accession>
<evidence type="ECO:0000256" key="3">
    <source>
        <dbReference type="SAM" id="MobiDB-lite"/>
    </source>
</evidence>
<dbReference type="OrthoDB" id="1058728at2759"/>
<keyword evidence="2" id="KW-0378">Hydrolase</keyword>
<reference evidence="6 7" key="1">
    <citation type="submission" date="2020-02" db="EMBL/GenBank/DDBJ databases">
        <authorList>
            <person name="Ma Q."/>
            <person name="Huang Y."/>
            <person name="Song X."/>
            <person name="Pei D."/>
        </authorList>
    </citation>
    <scope>NUCLEOTIDE SEQUENCE [LARGE SCALE GENOMIC DNA]</scope>
    <source>
        <strain evidence="6">Sxm20200214</strain>
        <tissue evidence="6">Leaf</tissue>
    </source>
</reference>
<gene>
    <name evidence="6" type="ORF">Bca52824_025086</name>
</gene>
<dbReference type="InterPro" id="IPR015410">
    <property type="entry name" value="DUF1985"/>
</dbReference>
<evidence type="ECO:0000259" key="4">
    <source>
        <dbReference type="Pfam" id="PF02902"/>
    </source>
</evidence>
<evidence type="ECO:0000256" key="2">
    <source>
        <dbReference type="ARBA" id="ARBA00022801"/>
    </source>
</evidence>
<name>A0A8X7VL79_BRACI</name>
<protein>
    <recommendedName>
        <fullName evidence="8">Ubiquitin-like protease family profile domain-containing protein</fullName>
    </recommendedName>
</protein>
<feature type="region of interest" description="Disordered" evidence="3">
    <location>
        <begin position="298"/>
        <end position="328"/>
    </location>
</feature>
<dbReference type="GO" id="GO:0008234">
    <property type="term" value="F:cysteine-type peptidase activity"/>
    <property type="evidence" value="ECO:0007669"/>
    <property type="project" value="InterPro"/>
</dbReference>
<dbReference type="InterPro" id="IPR003653">
    <property type="entry name" value="Peptidase_C48_C"/>
</dbReference>
<dbReference type="AlphaFoldDB" id="A0A8X7VL79"/>
<dbReference type="PANTHER" id="PTHR48449">
    <property type="entry name" value="DUF1985 DOMAIN-CONTAINING PROTEIN"/>
    <property type="match status" value="1"/>
</dbReference>
<evidence type="ECO:0008006" key="8">
    <source>
        <dbReference type="Google" id="ProtNLM"/>
    </source>
</evidence>